<comment type="similarity">
    <text evidence="2">Belongs to the bHLH protein family.</text>
</comment>
<evidence type="ECO:0000313" key="9">
    <source>
        <dbReference type="Proteomes" id="UP000639772"/>
    </source>
</evidence>
<gene>
    <name evidence="8" type="ORF">HPP92_004975</name>
</gene>
<evidence type="ECO:0000313" key="8">
    <source>
        <dbReference type="EMBL" id="KAG0493981.1"/>
    </source>
</evidence>
<dbReference type="PANTHER" id="PTHR33124">
    <property type="entry name" value="TRANSCRIPTION FACTOR IBH1-LIKE 1"/>
    <property type="match status" value="1"/>
</dbReference>
<feature type="region of interest" description="Disordered" evidence="6">
    <location>
        <begin position="18"/>
        <end position="41"/>
    </location>
</feature>
<dbReference type="InterPro" id="IPR059002">
    <property type="entry name" value="IBH1_N"/>
</dbReference>
<name>A0A835RSJ6_VANPL</name>
<dbReference type="SUPFAM" id="SSF47459">
    <property type="entry name" value="HLH, helix-loop-helix DNA-binding domain"/>
    <property type="match status" value="1"/>
</dbReference>
<dbReference type="InterPro" id="IPR044549">
    <property type="entry name" value="bHLH_AtIBH1-like"/>
</dbReference>
<dbReference type="InterPro" id="IPR044660">
    <property type="entry name" value="IBH1-like"/>
</dbReference>
<keyword evidence="4" id="KW-0804">Transcription</keyword>
<dbReference type="AlphaFoldDB" id="A0A835RSJ6"/>
<dbReference type="PANTHER" id="PTHR33124:SF51">
    <property type="entry name" value="BHLH DOMAIN-CONTAINING PROTEIN"/>
    <property type="match status" value="1"/>
</dbReference>
<evidence type="ECO:0000256" key="1">
    <source>
        <dbReference type="ARBA" id="ARBA00004123"/>
    </source>
</evidence>
<sequence>MVLCPSVFPLSVATMSSSGSSFAAGSKKPKPSYASPSTSKWRTGVQQRIYGRRLLEALRSARGDCSKNQPNAGPRAIKDAADSALALTARGQTRWSRAILFGGCRRRKLLLKAGGKIRRPRPQRSSTKVVPDPPASMKGKKVKDRLRVLSRLIPGCRNLSAPSLLDEVADYVAALEMQAKTMRALAAALSTATLSAPPMISGGYAADATTGTGDETWES</sequence>
<comment type="caution">
    <text evidence="8">The sequence shown here is derived from an EMBL/GenBank/DDBJ whole genome shotgun (WGS) entry which is preliminary data.</text>
</comment>
<reference evidence="8 9" key="1">
    <citation type="journal article" date="2020" name="Nat. Food">
        <title>A phased Vanilla planifolia genome enables genetic improvement of flavour and production.</title>
        <authorList>
            <person name="Hasing T."/>
            <person name="Tang H."/>
            <person name="Brym M."/>
            <person name="Khazi F."/>
            <person name="Huang T."/>
            <person name="Chambers A.H."/>
        </authorList>
    </citation>
    <scope>NUCLEOTIDE SEQUENCE [LARGE SCALE GENOMIC DNA]</scope>
    <source>
        <tissue evidence="8">Leaf</tissue>
    </source>
</reference>
<evidence type="ECO:0000256" key="2">
    <source>
        <dbReference type="ARBA" id="ARBA00005510"/>
    </source>
</evidence>
<dbReference type="CDD" id="cd11444">
    <property type="entry name" value="bHLH_AtIBH1_like"/>
    <property type="match status" value="1"/>
</dbReference>
<evidence type="ECO:0000256" key="5">
    <source>
        <dbReference type="ARBA" id="ARBA00023242"/>
    </source>
</evidence>
<dbReference type="EMBL" id="JADCNM010000002">
    <property type="protein sequence ID" value="KAG0493981.1"/>
    <property type="molecule type" value="Genomic_DNA"/>
</dbReference>
<feature type="region of interest" description="Disordered" evidence="6">
    <location>
        <begin position="116"/>
        <end position="139"/>
    </location>
</feature>
<dbReference type="GO" id="GO:0006355">
    <property type="term" value="P:regulation of DNA-templated transcription"/>
    <property type="evidence" value="ECO:0007669"/>
    <property type="project" value="InterPro"/>
</dbReference>
<comment type="subcellular location">
    <subcellularLocation>
        <location evidence="1">Nucleus</location>
    </subcellularLocation>
</comment>
<protein>
    <recommendedName>
        <fullName evidence="7">IBH1-like N-terminal domain-containing protein</fullName>
    </recommendedName>
</protein>
<evidence type="ECO:0000256" key="6">
    <source>
        <dbReference type="SAM" id="MobiDB-lite"/>
    </source>
</evidence>
<evidence type="ECO:0000256" key="3">
    <source>
        <dbReference type="ARBA" id="ARBA00023015"/>
    </source>
</evidence>
<proteinExistence type="inferred from homology"/>
<organism evidence="8 9">
    <name type="scientific">Vanilla planifolia</name>
    <name type="common">Vanilla</name>
    <dbReference type="NCBI Taxonomy" id="51239"/>
    <lineage>
        <taxon>Eukaryota</taxon>
        <taxon>Viridiplantae</taxon>
        <taxon>Streptophyta</taxon>
        <taxon>Embryophyta</taxon>
        <taxon>Tracheophyta</taxon>
        <taxon>Spermatophyta</taxon>
        <taxon>Magnoliopsida</taxon>
        <taxon>Liliopsida</taxon>
        <taxon>Asparagales</taxon>
        <taxon>Orchidaceae</taxon>
        <taxon>Vanilloideae</taxon>
        <taxon>Vanilleae</taxon>
        <taxon>Vanilla</taxon>
    </lineage>
</organism>
<dbReference type="GO" id="GO:0000976">
    <property type="term" value="F:transcription cis-regulatory region binding"/>
    <property type="evidence" value="ECO:0007669"/>
    <property type="project" value="UniProtKB-ARBA"/>
</dbReference>
<evidence type="ECO:0000259" key="7">
    <source>
        <dbReference type="Pfam" id="PF26576"/>
    </source>
</evidence>
<dbReference type="GO" id="GO:0046983">
    <property type="term" value="F:protein dimerization activity"/>
    <property type="evidence" value="ECO:0007669"/>
    <property type="project" value="InterPro"/>
</dbReference>
<evidence type="ECO:0000256" key="4">
    <source>
        <dbReference type="ARBA" id="ARBA00023163"/>
    </source>
</evidence>
<dbReference type="OrthoDB" id="1647165at2759"/>
<dbReference type="GO" id="GO:0005634">
    <property type="term" value="C:nucleus"/>
    <property type="evidence" value="ECO:0007669"/>
    <property type="project" value="UniProtKB-SubCell"/>
</dbReference>
<dbReference type="InterPro" id="IPR036638">
    <property type="entry name" value="HLH_DNA-bd_sf"/>
</dbReference>
<dbReference type="Pfam" id="PF26576">
    <property type="entry name" value="IBH1_N"/>
    <property type="match status" value="1"/>
</dbReference>
<feature type="domain" description="IBH1-like N-terminal" evidence="7">
    <location>
        <begin position="46"/>
        <end position="100"/>
    </location>
</feature>
<keyword evidence="5" id="KW-0539">Nucleus</keyword>
<feature type="compositionally biased region" description="Low complexity" evidence="6">
    <location>
        <begin position="18"/>
        <end position="40"/>
    </location>
</feature>
<dbReference type="Proteomes" id="UP000639772">
    <property type="component" value="Unassembled WGS sequence"/>
</dbReference>
<keyword evidence="3" id="KW-0805">Transcription regulation</keyword>
<accession>A0A835RSJ6</accession>